<organism evidence="11 12">
    <name type="scientific">Paspalum notatum var. saurae</name>
    <dbReference type="NCBI Taxonomy" id="547442"/>
    <lineage>
        <taxon>Eukaryota</taxon>
        <taxon>Viridiplantae</taxon>
        <taxon>Streptophyta</taxon>
        <taxon>Embryophyta</taxon>
        <taxon>Tracheophyta</taxon>
        <taxon>Spermatophyta</taxon>
        <taxon>Magnoliopsida</taxon>
        <taxon>Liliopsida</taxon>
        <taxon>Poales</taxon>
        <taxon>Poaceae</taxon>
        <taxon>PACMAD clade</taxon>
        <taxon>Panicoideae</taxon>
        <taxon>Andropogonodae</taxon>
        <taxon>Paspaleae</taxon>
        <taxon>Paspalinae</taxon>
        <taxon>Paspalum</taxon>
    </lineage>
</organism>
<dbReference type="PRINTS" id="PR01225">
    <property type="entry name" value="EXPANSNFAMLY"/>
</dbReference>
<dbReference type="GO" id="GO:0005576">
    <property type="term" value="C:extracellular region"/>
    <property type="evidence" value="ECO:0007669"/>
    <property type="project" value="InterPro"/>
</dbReference>
<dbReference type="CDD" id="cd22275">
    <property type="entry name" value="DPBB_EXPB_N"/>
    <property type="match status" value="2"/>
</dbReference>
<dbReference type="Pfam" id="PF03330">
    <property type="entry name" value="DPBB_1"/>
    <property type="match status" value="2"/>
</dbReference>
<dbReference type="SUPFAM" id="SSF50685">
    <property type="entry name" value="Barwin-like endoglucanases"/>
    <property type="match status" value="2"/>
</dbReference>
<keyword evidence="12" id="KW-1185">Reference proteome</keyword>
<evidence type="ECO:0000256" key="1">
    <source>
        <dbReference type="ARBA" id="ARBA00004191"/>
    </source>
</evidence>
<feature type="domain" description="Expansin-like CBD" evidence="10">
    <location>
        <begin position="183"/>
        <end position="264"/>
    </location>
</feature>
<dbReference type="AlphaFoldDB" id="A0AAQ3SNS7"/>
<protein>
    <submittedName>
        <fullName evidence="11">Uncharacterized protein</fullName>
    </submittedName>
</protein>
<feature type="domain" description="Expansin-like EG45" evidence="9">
    <location>
        <begin position="64"/>
        <end position="170"/>
    </location>
</feature>
<evidence type="ECO:0000313" key="11">
    <source>
        <dbReference type="EMBL" id="WVZ57605.1"/>
    </source>
</evidence>
<dbReference type="PRINTS" id="PR00829">
    <property type="entry name" value="LOLP1ALLERGN"/>
</dbReference>
<dbReference type="InterPro" id="IPR007112">
    <property type="entry name" value="Expansin/allergen_DPBB_dom"/>
</dbReference>
<evidence type="ECO:0000256" key="8">
    <source>
        <dbReference type="SAM" id="SignalP"/>
    </source>
</evidence>
<keyword evidence="4" id="KW-0964">Secreted</keyword>
<proteinExistence type="inferred from homology"/>
<evidence type="ECO:0000256" key="2">
    <source>
        <dbReference type="ARBA" id="ARBA00005650"/>
    </source>
</evidence>
<dbReference type="PROSITE" id="PS50843">
    <property type="entry name" value="EXPANSIN_CBD"/>
    <property type="match status" value="2"/>
</dbReference>
<gene>
    <name evidence="11" type="ORF">U9M48_007968</name>
</gene>
<feature type="domain" description="Expansin-like EG45" evidence="9">
    <location>
        <begin position="337"/>
        <end position="445"/>
    </location>
</feature>
<feature type="domain" description="Expansin-like CBD" evidence="10">
    <location>
        <begin position="458"/>
        <end position="539"/>
    </location>
</feature>
<keyword evidence="6" id="KW-0325">Glycoprotein</keyword>
<evidence type="ECO:0000313" key="12">
    <source>
        <dbReference type="Proteomes" id="UP001341281"/>
    </source>
</evidence>
<accession>A0AAQ3SNS7</accession>
<dbReference type="InterPro" id="IPR009009">
    <property type="entry name" value="RlpA-like_DPBB"/>
</dbReference>
<dbReference type="SUPFAM" id="SSF49590">
    <property type="entry name" value="PHL pollen allergen"/>
    <property type="match status" value="2"/>
</dbReference>
<comment type="similarity">
    <text evidence="2">Belongs to the expansin family. Expansin B subfamily.</text>
</comment>
<dbReference type="EMBL" id="CP144746">
    <property type="protein sequence ID" value="WVZ57605.1"/>
    <property type="molecule type" value="Genomic_DNA"/>
</dbReference>
<comment type="subcellular location">
    <subcellularLocation>
        <location evidence="1">Secreted</location>
        <location evidence="1">Cell wall</location>
    </subcellularLocation>
</comment>
<dbReference type="InterPro" id="IPR036749">
    <property type="entry name" value="Expansin_CBD_sf"/>
</dbReference>
<dbReference type="PANTHER" id="PTHR31692:SF17">
    <property type="entry name" value="EXPANSIN-B3"/>
    <property type="match status" value="1"/>
</dbReference>
<dbReference type="Gene3D" id="2.40.40.10">
    <property type="entry name" value="RlpA-like domain"/>
    <property type="match status" value="2"/>
</dbReference>
<keyword evidence="3" id="KW-0134">Cell wall</keyword>
<evidence type="ECO:0000259" key="10">
    <source>
        <dbReference type="PROSITE" id="PS50843"/>
    </source>
</evidence>
<evidence type="ECO:0000256" key="6">
    <source>
        <dbReference type="ARBA" id="ARBA00023180"/>
    </source>
</evidence>
<feature type="signal peptide" evidence="8">
    <location>
        <begin position="1"/>
        <end position="28"/>
    </location>
</feature>
<dbReference type="Gene3D" id="2.60.40.760">
    <property type="entry name" value="Expansin, cellulose-binding-like domain"/>
    <property type="match status" value="2"/>
</dbReference>
<dbReference type="SMART" id="SM00837">
    <property type="entry name" value="DPBB_1"/>
    <property type="match status" value="2"/>
</dbReference>
<dbReference type="PANTHER" id="PTHR31692">
    <property type="entry name" value="EXPANSIN-B3"/>
    <property type="match status" value="1"/>
</dbReference>
<dbReference type="InterPro" id="IPR036908">
    <property type="entry name" value="RlpA-like_sf"/>
</dbReference>
<dbReference type="InterPro" id="IPR007118">
    <property type="entry name" value="Expan_Lol_pI"/>
</dbReference>
<dbReference type="GO" id="GO:0071555">
    <property type="term" value="P:cell wall organization"/>
    <property type="evidence" value="ECO:0007669"/>
    <property type="project" value="UniProtKB-KW"/>
</dbReference>
<evidence type="ECO:0000256" key="5">
    <source>
        <dbReference type="ARBA" id="ARBA00022729"/>
    </source>
</evidence>
<reference evidence="11 12" key="1">
    <citation type="submission" date="2024-02" db="EMBL/GenBank/DDBJ databases">
        <title>High-quality chromosome-scale genome assembly of Pensacola bahiagrass (Paspalum notatum Flugge var. saurae).</title>
        <authorList>
            <person name="Vega J.M."/>
            <person name="Podio M."/>
            <person name="Orjuela J."/>
            <person name="Siena L.A."/>
            <person name="Pessino S.C."/>
            <person name="Combes M.C."/>
            <person name="Mariac C."/>
            <person name="Albertini E."/>
            <person name="Pupilli F."/>
            <person name="Ortiz J.P.A."/>
            <person name="Leblanc O."/>
        </authorList>
    </citation>
    <scope>NUCLEOTIDE SEQUENCE [LARGE SCALE GENOMIC DNA]</scope>
    <source>
        <strain evidence="11">R1</strain>
        <tissue evidence="11">Leaf</tissue>
    </source>
</reference>
<evidence type="ECO:0000259" key="9">
    <source>
        <dbReference type="PROSITE" id="PS50842"/>
    </source>
</evidence>
<dbReference type="InterPro" id="IPR005795">
    <property type="entry name" value="LolPI"/>
</dbReference>
<dbReference type="Pfam" id="PF01357">
    <property type="entry name" value="Expansin_C"/>
    <property type="match status" value="2"/>
</dbReference>
<evidence type="ECO:0000256" key="7">
    <source>
        <dbReference type="ARBA" id="ARBA00023316"/>
    </source>
</evidence>
<dbReference type="InterPro" id="IPR007117">
    <property type="entry name" value="Expansin_CBD"/>
</dbReference>
<feature type="chain" id="PRO_5042951037" evidence="8">
    <location>
        <begin position="29"/>
        <end position="544"/>
    </location>
</feature>
<evidence type="ECO:0000256" key="3">
    <source>
        <dbReference type="ARBA" id="ARBA00022512"/>
    </source>
</evidence>
<name>A0AAQ3SNS7_PASNO</name>
<dbReference type="PROSITE" id="PS50842">
    <property type="entry name" value="EXPANSIN_EG45"/>
    <property type="match status" value="2"/>
</dbReference>
<sequence>MAVSMSPKVAALGGALIFLLLITRGSCARPVNFNATDFTADPDWEAARATWYGAPTGAGPDDDGGACGFKNVNLPPFSSMTSCGNEPLFKDGKGCGSCYQIRCVNNAACSGNPETVIITDMNYYPVAKYHFDLSGTAFGAMAKPGRNDELRHAGIIDIQFKRVPCNYPGQKVTFHVEEGSNPVYFAVLVEFEDGDGDVVQVDLMEANSGSWTPMRESWGSIWRLDSNHRLTAPFSLRITNESGKTLVANQVIPANWVPNTYYRSIVHVAGTRAEMAAALLALLAVLVTTMQFGAGAQPVNHTSAAAVRQLRGSSSGWLPAKATWYGAPTGAGPDDNGGACGFKHTNQYPFMSMTSCGNQPLFKDGQGCGACYQIRCTAKNNPACSGDAKTVMITDMNYYPVAKYHFDLSGTAFGAMARPGLNDKLRHAGIIDIQFRRVPCSHPGLTVNFHVEAGSNPNYFAVLVEYANKEGTVVRLDLMESNSGKWTPMRRSWGSVWRLDTYRPLRAPFSLRVTGESGKTLVANNVIPANWRPNTDYRSYVQFN</sequence>
<keyword evidence="7" id="KW-0961">Cell wall biogenesis/degradation</keyword>
<dbReference type="Proteomes" id="UP001341281">
    <property type="component" value="Chromosome 02"/>
</dbReference>
<keyword evidence="5 8" id="KW-0732">Signal</keyword>
<evidence type="ECO:0000256" key="4">
    <source>
        <dbReference type="ARBA" id="ARBA00022525"/>
    </source>
</evidence>